<evidence type="ECO:0000256" key="1">
    <source>
        <dbReference type="SAM" id="MobiDB-lite"/>
    </source>
</evidence>
<reference evidence="2" key="1">
    <citation type="submission" date="2020-09" db="EMBL/GenBank/DDBJ databases">
        <title>Parvovirus dark matter in the feces of wild birds.</title>
        <authorList>
            <person name="Dai Z."/>
            <person name="Yang S."/>
            <person name="Zhang W."/>
        </authorList>
    </citation>
    <scope>NUCLEOTIDE SEQUENCE</scope>
    <source>
        <strain evidence="2">Bfb11par012</strain>
    </source>
</reference>
<name>A0A8A4XDI1_9VIRU</name>
<evidence type="ECO:0000313" key="2">
    <source>
        <dbReference type="EMBL" id="QTE04035.1"/>
    </source>
</evidence>
<organism evidence="2">
    <name type="scientific">Emberiza spodocephala parvoviridae sp</name>
    <dbReference type="NCBI Taxonomy" id="2794481"/>
    <lineage>
        <taxon>Viruses</taxon>
        <taxon>Monodnaviria</taxon>
        <taxon>Shotokuvirae</taxon>
        <taxon>Cossaviricota</taxon>
        <taxon>Quintoviricetes</taxon>
        <taxon>Piccovirales</taxon>
        <taxon>Parvoviridae</taxon>
    </lineage>
</organism>
<dbReference type="EMBL" id="MW046585">
    <property type="protein sequence ID" value="QTE04035.1"/>
    <property type="molecule type" value="Genomic_DNA"/>
</dbReference>
<protein>
    <submittedName>
        <fullName evidence="2">Uncharacterized protein</fullName>
    </submittedName>
</protein>
<feature type="region of interest" description="Disordered" evidence="1">
    <location>
        <begin position="393"/>
        <end position="446"/>
    </location>
</feature>
<proteinExistence type="predicted"/>
<sequence>MATQVNASTVGGAAIKDGNIKLASNRRDTYTRRYCRTLQHYITNDNASSTPATIIAPAGAQRRFGILQGFHYIPFNWFDTAMTATDRDGLRSGAAFYRIVDQGFKIVRFNVCQETVANNASATEIRTTFVQAPCAILVEDEHDDLFQSIFSTAYTAANIDATNIPMVLDLTNSRCNGVSAQGFGYTSPFTSYVNPPTIQGGTLPTVAYHGTVPATVAPAPQWVDLMNYGKTTILQTGQEYEYNWVNPNKEKYSPAYVGGGEGTWNETVQQNSCYYGLTTATDVAQQKFSQPHMHLIRVPPLANIVGGIKVVCELWIEYHLTLEIQEGGFLYTRGIWTTAANSMDDEIAVIAPWPTNFRETLDYRFGGAGSGIGNPQRRGMEPAPALELRRSRRLQGTDPEIDEDLSDIVAGKKKTTTSRPQPSVQRGIIKKPVAGPSKLQGIKTPTHPILKRVARLDVETVQGSSQESD</sequence>
<accession>A0A8A4XDI1</accession>